<evidence type="ECO:0000256" key="1">
    <source>
        <dbReference type="ARBA" id="ARBA00022801"/>
    </source>
</evidence>
<dbReference type="PANTHER" id="PTHR46517:SF1">
    <property type="entry name" value="FRUCTOSE-2,6-BISPHOSPHATASE TIGAR"/>
    <property type="match status" value="1"/>
</dbReference>
<comment type="caution">
    <text evidence="2">The sequence shown here is derived from an EMBL/GenBank/DDBJ whole genome shotgun (WGS) entry which is preliminary data.</text>
</comment>
<dbReference type="RefSeq" id="WP_233053536.1">
    <property type="nucleotide sequence ID" value="NZ_JAIMJA010000013.1"/>
</dbReference>
<dbReference type="InterPro" id="IPR029033">
    <property type="entry name" value="His_PPase_superfam"/>
</dbReference>
<dbReference type="SMART" id="SM00855">
    <property type="entry name" value="PGAM"/>
    <property type="match status" value="1"/>
</dbReference>
<dbReference type="PANTHER" id="PTHR46517">
    <property type="entry name" value="FRUCTOSE-2,6-BISPHOSPHATASE TIGAR"/>
    <property type="match status" value="1"/>
</dbReference>
<dbReference type="Pfam" id="PF00300">
    <property type="entry name" value="His_Phos_1"/>
    <property type="match status" value="1"/>
</dbReference>
<protein>
    <submittedName>
        <fullName evidence="2">Histidine phosphatase family protein</fullName>
    </submittedName>
</protein>
<gene>
    <name evidence="2" type="ORF">K6Y31_13750</name>
</gene>
<dbReference type="InterPro" id="IPR013078">
    <property type="entry name" value="His_Pase_superF_clade-1"/>
</dbReference>
<dbReference type="InterPro" id="IPR051695">
    <property type="entry name" value="Phosphoglycerate_Mutase"/>
</dbReference>
<evidence type="ECO:0000313" key="2">
    <source>
        <dbReference type="EMBL" id="MCE2595872.1"/>
    </source>
</evidence>
<dbReference type="PIRSF" id="PIRSF000709">
    <property type="entry name" value="6PFK_2-Ptase"/>
    <property type="match status" value="1"/>
</dbReference>
<evidence type="ECO:0000313" key="3">
    <source>
        <dbReference type="Proteomes" id="UP001201273"/>
    </source>
</evidence>
<organism evidence="2 3">
    <name type="scientific">Motilimonas cestriensis</name>
    <dbReference type="NCBI Taxonomy" id="2742685"/>
    <lineage>
        <taxon>Bacteria</taxon>
        <taxon>Pseudomonadati</taxon>
        <taxon>Pseudomonadota</taxon>
        <taxon>Gammaproteobacteria</taxon>
        <taxon>Alteromonadales</taxon>
        <taxon>Alteromonadales genera incertae sedis</taxon>
        <taxon>Motilimonas</taxon>
    </lineage>
</organism>
<dbReference type="Proteomes" id="UP001201273">
    <property type="component" value="Unassembled WGS sequence"/>
</dbReference>
<dbReference type="Gene3D" id="3.40.50.1240">
    <property type="entry name" value="Phosphoglycerate mutase-like"/>
    <property type="match status" value="1"/>
</dbReference>
<name>A0ABS8WCL5_9GAMM</name>
<sequence length="205" mass="23283">MITLYLIRHGETDANKFGILQGQQNTQLNNKGLSQANLLAMACRHLTINSIYSSDLARASSTADVIAQPHRLTPQLTPLLRELSFGSLEGQPFKLMSTQKQYHLQQLHKRQIDLPYAGSEPLAELEARLVQFTEQLTTQLSGSHAIIGHGYSLNYLLHHLLNWSKQKMHVLELTNCSFTEITFKQQQWQLIRLNQQANPLTSILK</sequence>
<dbReference type="CDD" id="cd07067">
    <property type="entry name" value="HP_PGM_like"/>
    <property type="match status" value="1"/>
</dbReference>
<dbReference type="SUPFAM" id="SSF53254">
    <property type="entry name" value="Phosphoglycerate mutase-like"/>
    <property type="match status" value="1"/>
</dbReference>
<dbReference type="InterPro" id="IPR001345">
    <property type="entry name" value="PG/BPGM_mutase_AS"/>
</dbReference>
<keyword evidence="1" id="KW-0378">Hydrolase</keyword>
<accession>A0ABS8WCL5</accession>
<keyword evidence="3" id="KW-1185">Reference proteome</keyword>
<dbReference type="EMBL" id="JAIMJA010000013">
    <property type="protein sequence ID" value="MCE2595872.1"/>
    <property type="molecule type" value="Genomic_DNA"/>
</dbReference>
<proteinExistence type="predicted"/>
<reference evidence="2 3" key="1">
    <citation type="journal article" date="2022" name="Environ. Microbiol. Rep.">
        <title>Eco-phylogenetic analyses reveal divergent evolution of vitamin B12 metabolism in the marine bacterial family 'Psychromonadaceae'.</title>
        <authorList>
            <person name="Jin X."/>
            <person name="Yang Y."/>
            <person name="Cao H."/>
            <person name="Gao B."/>
            <person name="Zhao Z."/>
        </authorList>
    </citation>
    <scope>NUCLEOTIDE SEQUENCE [LARGE SCALE GENOMIC DNA]</scope>
    <source>
        <strain evidence="2 3">MKS20</strain>
    </source>
</reference>
<dbReference type="PROSITE" id="PS00175">
    <property type="entry name" value="PG_MUTASE"/>
    <property type="match status" value="1"/>
</dbReference>